<protein>
    <submittedName>
        <fullName evidence="2">WYL domain-containing protein</fullName>
    </submittedName>
</protein>
<dbReference type="InterPro" id="IPR057727">
    <property type="entry name" value="WCX_dom"/>
</dbReference>
<evidence type="ECO:0000313" key="2">
    <source>
        <dbReference type="EMBL" id="MZK18052.1"/>
    </source>
</evidence>
<proteinExistence type="predicted"/>
<feature type="domain" description="WCX" evidence="1">
    <location>
        <begin position="3"/>
        <end position="53"/>
    </location>
</feature>
<comment type="caution">
    <text evidence="2">The sequence shown here is derived from an EMBL/GenBank/DDBJ whole genome shotgun (WGS) entry which is preliminary data.</text>
</comment>
<dbReference type="Pfam" id="PF25583">
    <property type="entry name" value="WCX"/>
    <property type="match status" value="1"/>
</dbReference>
<sequence length="59" mass="6783">MSVRPLDNGKYKAVFKKMDSVTLVGWFVQYANRFKVISPESLKGKIIENLEQAQSIYSE</sequence>
<dbReference type="AlphaFoldDB" id="A0A845KN87"/>
<accession>A0A845KN87</accession>
<dbReference type="Proteomes" id="UP000446719">
    <property type="component" value="Unassembled WGS sequence"/>
</dbReference>
<dbReference type="EMBL" id="WWSB01000008">
    <property type="protein sequence ID" value="MZK18052.1"/>
    <property type="molecule type" value="Genomic_DNA"/>
</dbReference>
<evidence type="ECO:0000313" key="3">
    <source>
        <dbReference type="Proteomes" id="UP000446719"/>
    </source>
</evidence>
<name>A0A845KN87_9FIRM</name>
<evidence type="ECO:0000259" key="1">
    <source>
        <dbReference type="Pfam" id="PF25583"/>
    </source>
</evidence>
<gene>
    <name evidence="2" type="ORF">GT565_08005</name>
</gene>
<reference evidence="2 3" key="1">
    <citation type="journal article" date="2019" name="Nat. Med.">
        <title>A library of human gut bacterial isolates paired with longitudinal multiomics data enables mechanistic microbiome research.</title>
        <authorList>
            <person name="Poyet M."/>
            <person name="Groussin M."/>
            <person name="Gibbons S.M."/>
            <person name="Avila-Pacheco J."/>
            <person name="Jiang X."/>
            <person name="Kearney S.M."/>
            <person name="Perrotta A.R."/>
            <person name="Berdy B."/>
            <person name="Zhao S."/>
            <person name="Lieberman T.D."/>
            <person name="Swanson P.K."/>
            <person name="Smith M."/>
            <person name="Roesemann S."/>
            <person name="Alexander J.E."/>
            <person name="Rich S.A."/>
            <person name="Livny J."/>
            <person name="Vlamakis H."/>
            <person name="Clish C."/>
            <person name="Bullock K."/>
            <person name="Deik A."/>
            <person name="Scott J."/>
            <person name="Pierce K.A."/>
            <person name="Xavier R.J."/>
            <person name="Alm E.J."/>
        </authorList>
    </citation>
    <scope>NUCLEOTIDE SEQUENCE [LARGE SCALE GENOMIC DNA]</scope>
    <source>
        <strain evidence="2 3">BIOML-A7</strain>
    </source>
</reference>
<organism evidence="2 3">
    <name type="scientific">Dorea longicatena</name>
    <dbReference type="NCBI Taxonomy" id="88431"/>
    <lineage>
        <taxon>Bacteria</taxon>
        <taxon>Bacillati</taxon>
        <taxon>Bacillota</taxon>
        <taxon>Clostridia</taxon>
        <taxon>Lachnospirales</taxon>
        <taxon>Lachnospiraceae</taxon>
        <taxon>Dorea</taxon>
    </lineage>
</organism>